<keyword evidence="6" id="KW-1133">Transmembrane helix</keyword>
<protein>
    <submittedName>
        <fullName evidence="9">Cytochrome C heme lyase</fullName>
    </submittedName>
</protein>
<dbReference type="OrthoDB" id="9776053at2"/>
<gene>
    <name evidence="9" type="ORF">OJ16_13625</name>
</gene>
<dbReference type="Gene3D" id="1.25.40.10">
    <property type="entry name" value="Tetratricopeptide repeat domain"/>
    <property type="match status" value="1"/>
</dbReference>
<keyword evidence="4" id="KW-0802">TPR repeat</keyword>
<evidence type="ECO:0000313" key="9">
    <source>
        <dbReference type="EMBL" id="KII77144.1"/>
    </source>
</evidence>
<sequence length="410" mass="45553">MTLFWVASIILIALSGVLVAWPFIKRKENNDEALRDELNKALYKDRLTELEVEDEEGLMENQQELIADLKQSLLDDIPTENQTAAQSNMNPWLVIVPSMLLTVVLSYGLYYKFGAAEEMMEWQQVNENLPALSKKLMSPEAAALSEDEMQDLSLALRTRLHYQPDDATGWLLLGRIALANRAVDTAIGSMDKAYRLKADDPDIMLGYAQALMLSQDDIDQDKARSLLGKLIQQNYMDVRVFSLLAFDAYERKDFPAAIRYWSIMQQMIGPEDERYEMLGRSIENAKKQLGDSSTVGTSVAVTIDLGQALGQGITAQPGAALIVSVHNADGSPVPVAAARYPLGTFPRTVVLDDSNSMMQGQKMSQLDDFIVRVRIDNDGNVATKQGDWFGESKPAKMGQSVSVIVDGQYQ</sequence>
<evidence type="ECO:0000259" key="7">
    <source>
        <dbReference type="Pfam" id="PF23892"/>
    </source>
</evidence>
<evidence type="ECO:0000256" key="4">
    <source>
        <dbReference type="ARBA" id="ARBA00022803"/>
    </source>
</evidence>
<keyword evidence="10" id="KW-1185">Reference proteome</keyword>
<evidence type="ECO:0000259" key="8">
    <source>
        <dbReference type="Pfam" id="PF23914"/>
    </source>
</evidence>
<dbReference type="SUPFAM" id="SSF48452">
    <property type="entry name" value="TPR-like"/>
    <property type="match status" value="1"/>
</dbReference>
<feature type="coiled-coil region" evidence="5">
    <location>
        <begin position="24"/>
        <end position="72"/>
    </location>
</feature>
<name>A0A0C2JH25_9VIBR</name>
<organism evidence="9 10">
    <name type="scientific">Vibrio renipiscarius</name>
    <dbReference type="NCBI Taxonomy" id="1461322"/>
    <lineage>
        <taxon>Bacteria</taxon>
        <taxon>Pseudomonadati</taxon>
        <taxon>Pseudomonadota</taxon>
        <taxon>Gammaproteobacteria</taxon>
        <taxon>Vibrionales</taxon>
        <taxon>Vibrionaceae</taxon>
        <taxon>Vibrio</taxon>
    </lineage>
</organism>
<dbReference type="InterPro" id="IPR056413">
    <property type="entry name" value="TPR_CcmH_CycH"/>
</dbReference>
<feature type="domain" description="Cytochrome c-type biogenesis protein H TPR" evidence="8">
    <location>
        <begin position="119"/>
        <end position="275"/>
    </location>
</feature>
<dbReference type="InterPro" id="IPR056412">
    <property type="entry name" value="Ig_CycH"/>
</dbReference>
<evidence type="ECO:0000256" key="1">
    <source>
        <dbReference type="ARBA" id="ARBA00004196"/>
    </source>
</evidence>
<dbReference type="STRING" id="1461322.OJ16_13625"/>
<evidence type="ECO:0000256" key="5">
    <source>
        <dbReference type="SAM" id="Coils"/>
    </source>
</evidence>
<keyword evidence="9" id="KW-0456">Lyase</keyword>
<dbReference type="GO" id="GO:0005886">
    <property type="term" value="C:plasma membrane"/>
    <property type="evidence" value="ECO:0007669"/>
    <property type="project" value="TreeGrafter"/>
</dbReference>
<dbReference type="PANTHER" id="PTHR47870:SF1">
    <property type="entry name" value="CYTOCHROME C-TYPE BIOGENESIS PROTEIN CCMH"/>
    <property type="match status" value="1"/>
</dbReference>
<keyword evidence="6" id="KW-0472">Membrane</keyword>
<dbReference type="GO" id="GO:0016829">
    <property type="term" value="F:lyase activity"/>
    <property type="evidence" value="ECO:0007669"/>
    <property type="project" value="UniProtKB-KW"/>
</dbReference>
<dbReference type="GO" id="GO:0017004">
    <property type="term" value="P:cytochrome complex assembly"/>
    <property type="evidence" value="ECO:0007669"/>
    <property type="project" value="UniProtKB-KW"/>
</dbReference>
<dbReference type="Proteomes" id="UP000031672">
    <property type="component" value="Unassembled WGS sequence"/>
</dbReference>
<comment type="subcellular location">
    <subcellularLocation>
        <location evidence="1">Cell envelope</location>
    </subcellularLocation>
</comment>
<reference evidence="9 10" key="1">
    <citation type="submission" date="2014-11" db="EMBL/GenBank/DDBJ databases">
        <title>Draft Genome Sequence of Vibrio piscirenalis strains CECT 8603T and CECT 8604, two marine Gammaproteobacterium isolated from cultured gilthead sea bream (Sparus aurata).</title>
        <authorList>
            <person name="Arahal D.R."/>
            <person name="Rodrigo-Torres L."/>
            <person name="Lucena T."/>
            <person name="Pujalte M.J."/>
        </authorList>
    </citation>
    <scope>NUCLEOTIDE SEQUENCE [LARGE SCALE GENOMIC DNA]</scope>
    <source>
        <strain evidence="9 10">DCR 1-4-2</strain>
    </source>
</reference>
<evidence type="ECO:0000256" key="2">
    <source>
        <dbReference type="ARBA" id="ARBA00022737"/>
    </source>
</evidence>
<evidence type="ECO:0000256" key="3">
    <source>
        <dbReference type="ARBA" id="ARBA00022748"/>
    </source>
</evidence>
<keyword evidence="5" id="KW-0175">Coiled coil</keyword>
<keyword evidence="3" id="KW-0201">Cytochrome c-type biogenesis</keyword>
<accession>A0A0C2JGT2</accession>
<feature type="domain" description="Cytochrome c-type biogenesis protein H Ig-like" evidence="7">
    <location>
        <begin position="300"/>
        <end position="405"/>
    </location>
</feature>
<keyword evidence="6" id="KW-0812">Transmembrane</keyword>
<comment type="caution">
    <text evidence="9">The sequence shown here is derived from an EMBL/GenBank/DDBJ whole genome shotgun (WGS) entry which is preliminary data.</text>
</comment>
<dbReference type="Pfam" id="PF23914">
    <property type="entry name" value="TPR_CcmH_CycH"/>
    <property type="match status" value="1"/>
</dbReference>
<proteinExistence type="predicted"/>
<dbReference type="InterPro" id="IPR011990">
    <property type="entry name" value="TPR-like_helical_dom_sf"/>
</dbReference>
<dbReference type="NCBIfam" id="TIGR03142">
    <property type="entry name" value="cytochro_ccmI"/>
    <property type="match status" value="1"/>
</dbReference>
<keyword evidence="2" id="KW-0677">Repeat</keyword>
<dbReference type="InterPro" id="IPR017560">
    <property type="entry name" value="Cyt_c_biogenesis_CcmI"/>
</dbReference>
<dbReference type="RefSeq" id="WP_040991768.1">
    <property type="nucleotide sequence ID" value="NZ_JTKH01000023.1"/>
</dbReference>
<dbReference type="PANTHER" id="PTHR47870">
    <property type="entry name" value="CYTOCHROME C-TYPE BIOGENESIS PROTEIN CCMH"/>
    <property type="match status" value="1"/>
</dbReference>
<dbReference type="AlphaFoldDB" id="A0A0C2JH25"/>
<dbReference type="EMBL" id="JTKH01000023">
    <property type="protein sequence ID" value="KII77144.1"/>
    <property type="molecule type" value="Genomic_DNA"/>
</dbReference>
<evidence type="ECO:0000256" key="6">
    <source>
        <dbReference type="SAM" id="Phobius"/>
    </source>
</evidence>
<feature type="transmembrane region" description="Helical" evidence="6">
    <location>
        <begin position="92"/>
        <end position="110"/>
    </location>
</feature>
<dbReference type="Pfam" id="PF23892">
    <property type="entry name" value="Ig_CycH"/>
    <property type="match status" value="1"/>
</dbReference>
<dbReference type="GO" id="GO:0030313">
    <property type="term" value="C:cell envelope"/>
    <property type="evidence" value="ECO:0007669"/>
    <property type="project" value="UniProtKB-SubCell"/>
</dbReference>
<evidence type="ECO:0000313" key="10">
    <source>
        <dbReference type="Proteomes" id="UP000031672"/>
    </source>
</evidence>
<accession>A0A0C2JH25</accession>
<dbReference type="InterPro" id="IPR051263">
    <property type="entry name" value="C-type_cytochrome_biogenesis"/>
</dbReference>